<dbReference type="EMBL" id="FONQ01000002">
    <property type="protein sequence ID" value="SFE43458.1"/>
    <property type="molecule type" value="Genomic_DNA"/>
</dbReference>
<dbReference type="NCBIfam" id="TIGR00224">
    <property type="entry name" value="pckA"/>
    <property type="match status" value="1"/>
</dbReference>
<dbReference type="NCBIfam" id="NF006820">
    <property type="entry name" value="PRK09344.1-2"/>
    <property type="match status" value="1"/>
</dbReference>
<dbReference type="Gene3D" id="2.170.8.10">
    <property type="entry name" value="Phosphoenolpyruvate Carboxykinase, domain 2"/>
    <property type="match status" value="1"/>
</dbReference>
<dbReference type="AlphaFoldDB" id="A0A1I2AIU4"/>
<feature type="binding site" evidence="10">
    <location>
        <position position="324"/>
    </location>
    <ligand>
        <name>substrate</name>
    </ligand>
</feature>
<feature type="binding site" evidence="10">
    <location>
        <position position="449"/>
    </location>
    <ligand>
        <name>ATP</name>
        <dbReference type="ChEBI" id="CHEBI:30616"/>
    </ligand>
</feature>
<dbReference type="GO" id="GO:0006094">
    <property type="term" value="P:gluconeogenesis"/>
    <property type="evidence" value="ECO:0007669"/>
    <property type="project" value="UniProtKB-UniRule"/>
</dbReference>
<feature type="binding site" evidence="10">
    <location>
        <position position="258"/>
    </location>
    <ligand>
        <name>Mn(2+)</name>
        <dbReference type="ChEBI" id="CHEBI:29035"/>
    </ligand>
</feature>
<dbReference type="PIRSF" id="PIRSF006294">
    <property type="entry name" value="PEP_crbxkin"/>
    <property type="match status" value="1"/>
</dbReference>
<name>A0A1I2AIU4_9FLAO</name>
<keyword evidence="10" id="KW-0464">Manganese</keyword>
<comment type="cofactor">
    <cofactor evidence="10">
        <name>Mn(2+)</name>
        <dbReference type="ChEBI" id="CHEBI:29035"/>
    </cofactor>
    <text evidence="10">Binds 1 Mn(2+) ion per subunit.</text>
</comment>
<keyword evidence="11" id="KW-0418">Kinase</keyword>
<comment type="pathway">
    <text evidence="1 10">Carbohydrate biosynthesis; gluconeogenesis.</text>
</comment>
<comment type="caution">
    <text evidence="10">Lacks conserved residue(s) required for the propagation of feature annotation.</text>
</comment>
<dbReference type="Gene3D" id="3.90.228.20">
    <property type="match status" value="1"/>
</dbReference>
<dbReference type="NCBIfam" id="NF006821">
    <property type="entry name" value="PRK09344.1-3"/>
    <property type="match status" value="1"/>
</dbReference>
<evidence type="ECO:0000256" key="9">
    <source>
        <dbReference type="ARBA" id="ARBA00047371"/>
    </source>
</evidence>
<keyword evidence="10" id="KW-0479">Metal-binding</keyword>
<keyword evidence="8 10" id="KW-0456">Lyase</keyword>
<feature type="binding site" evidence="10">
    <location>
        <position position="195"/>
    </location>
    <ligand>
        <name>substrate</name>
    </ligand>
</feature>
<dbReference type="OrthoDB" id="9806325at2"/>
<comment type="subcellular location">
    <subcellularLocation>
        <location evidence="10">Cytoplasm</location>
    </subcellularLocation>
</comment>
<feature type="binding site" evidence="10">
    <location>
        <position position="287"/>
    </location>
    <ligand>
        <name>ATP</name>
        <dbReference type="ChEBI" id="CHEBI:30616"/>
    </ligand>
</feature>
<evidence type="ECO:0000256" key="5">
    <source>
        <dbReference type="ARBA" id="ARBA00022741"/>
    </source>
</evidence>
<feature type="binding site" evidence="10">
    <location>
        <position position="201"/>
    </location>
    <ligand>
        <name>ATP</name>
        <dbReference type="ChEBI" id="CHEBI:30616"/>
    </ligand>
</feature>
<evidence type="ECO:0000256" key="3">
    <source>
        <dbReference type="ARBA" id="ARBA00012363"/>
    </source>
</evidence>
<reference evidence="12" key="1">
    <citation type="submission" date="2016-10" db="EMBL/GenBank/DDBJ databases">
        <authorList>
            <person name="Varghese N."/>
            <person name="Submissions S."/>
        </authorList>
    </citation>
    <scope>NUCLEOTIDE SEQUENCE [LARGE SCALE GENOMIC DNA]</scope>
    <source>
        <strain evidence="12">CGMCC 1.9227</strain>
    </source>
</reference>
<dbReference type="FunFam" id="2.170.8.10:FF:000001">
    <property type="entry name" value="Phosphoenolpyruvate carboxykinase (ATP)"/>
    <property type="match status" value="1"/>
</dbReference>
<keyword evidence="12" id="KW-1185">Reference proteome</keyword>
<protein>
    <recommendedName>
        <fullName evidence="3 10">Phosphoenolpyruvate carboxykinase (ATP)</fullName>
        <shortName evidence="10">PCK</shortName>
        <shortName evidence="10">PEP carboxykinase</shortName>
        <shortName evidence="10">PEPCK</shortName>
        <ecNumber evidence="3 10">4.1.1.49</ecNumber>
    </recommendedName>
</protein>
<dbReference type="SUPFAM" id="SSF68923">
    <property type="entry name" value="PEP carboxykinase N-terminal domain"/>
    <property type="match status" value="1"/>
</dbReference>
<dbReference type="Pfam" id="PF01293">
    <property type="entry name" value="PEPCK_ATP"/>
    <property type="match status" value="1"/>
</dbReference>
<dbReference type="GO" id="GO:0005829">
    <property type="term" value="C:cytosol"/>
    <property type="evidence" value="ECO:0007669"/>
    <property type="project" value="TreeGrafter"/>
</dbReference>
<dbReference type="RefSeq" id="WP_091203110.1">
    <property type="nucleotide sequence ID" value="NZ_FONQ01000002.1"/>
</dbReference>
<evidence type="ECO:0000256" key="2">
    <source>
        <dbReference type="ARBA" id="ARBA00006052"/>
    </source>
</evidence>
<keyword evidence="11" id="KW-0670">Pyruvate</keyword>
<dbReference type="GO" id="GO:0004612">
    <property type="term" value="F:phosphoenolpyruvate carboxykinase (ATP) activity"/>
    <property type="evidence" value="ECO:0007669"/>
    <property type="project" value="UniProtKB-UniRule"/>
</dbReference>
<dbReference type="GO" id="GO:0046872">
    <property type="term" value="F:metal ion binding"/>
    <property type="evidence" value="ECO:0007669"/>
    <property type="project" value="UniProtKB-KW"/>
</dbReference>
<dbReference type="STRING" id="935223.SAMN04488131_10220"/>
<dbReference type="Gene3D" id="3.40.449.10">
    <property type="entry name" value="Phosphoenolpyruvate Carboxykinase, domain 1"/>
    <property type="match status" value="1"/>
</dbReference>
<evidence type="ECO:0000256" key="8">
    <source>
        <dbReference type="ARBA" id="ARBA00023239"/>
    </source>
</evidence>
<evidence type="ECO:0000256" key="6">
    <source>
        <dbReference type="ARBA" id="ARBA00022793"/>
    </source>
</evidence>
<evidence type="ECO:0000313" key="12">
    <source>
        <dbReference type="Proteomes" id="UP000198596"/>
    </source>
</evidence>
<accession>A0A1I2AIU4</accession>
<dbReference type="HAMAP" id="MF_00453">
    <property type="entry name" value="PEPCK_ATP"/>
    <property type="match status" value="1"/>
</dbReference>
<keyword evidence="4 10" id="KW-0312">Gluconeogenesis</keyword>
<dbReference type="CDD" id="cd00484">
    <property type="entry name" value="PEPCK_ATP"/>
    <property type="match status" value="1"/>
</dbReference>
<feature type="binding site" evidence="10">
    <location>
        <position position="201"/>
    </location>
    <ligand>
        <name>Mn(2+)</name>
        <dbReference type="ChEBI" id="CHEBI:29035"/>
    </ligand>
</feature>
<proteinExistence type="inferred from homology"/>
<evidence type="ECO:0000256" key="1">
    <source>
        <dbReference type="ARBA" id="ARBA00004742"/>
    </source>
</evidence>
<feature type="binding site" evidence="10">
    <location>
        <begin position="237"/>
        <end position="245"/>
    </location>
    <ligand>
        <name>ATP</name>
        <dbReference type="ChEBI" id="CHEBI:30616"/>
    </ligand>
</feature>
<feature type="binding site" evidence="10">
    <location>
        <position position="324"/>
    </location>
    <ligand>
        <name>ATP</name>
        <dbReference type="ChEBI" id="CHEBI:30616"/>
    </ligand>
</feature>
<comment type="similarity">
    <text evidence="2 10">Belongs to the phosphoenolpyruvate carboxykinase (ATP) family.</text>
</comment>
<dbReference type="InterPro" id="IPR001272">
    <property type="entry name" value="PEP_carboxykinase_ATP"/>
</dbReference>
<keyword evidence="11" id="KW-0808">Transferase</keyword>
<sequence length="533" mass="59285">MDNNTLFSQSISLKELGIENAKIHYQLSPEELHDITIKSGQGIESSTGALAVNTGEYTGRSPQDRYIVKDSISENKVWWGKVNIPFEPTAFEALYNKVTSYLSNREVYVRDSYVCADPNYRLNVRVVTETPWANLFCYNMFLRPETEELANFDPEWTLLCVPSFMADPIVDGTRQSNFAILDFTRKVVLIGGTGYTGEIKKGIFSALNFILPVFKNTLPMHCSANVGKDGDTAIFFGLSGTGKTTLSADPNRKLIGDDEHGWTNENTVFNFEGGCYAKVINLSEENEPDIFRAIKKGAILENIVFKKDTNEVDFEDISITQNTRVSYPIFHIDNIQPGSIGENPKNIFFLTADSFGILPPISKLTPGQAAYHFISGYTAKVAGTEAGITEPQPNFSACFGAPFMPLHPTKYAEMLSKKMKDANVKVWLINTGWTGGPYGVGSRMKLKYTRAMITAALNGELDDVAYENHEVFGIAKPQTCPNVPSEILNPRNTWEDPEQYDKKAVELAQKFKDNFAKFEEFANAEIMAGAPLA</sequence>
<keyword evidence="5 10" id="KW-0547">Nucleotide-binding</keyword>
<feature type="binding site" evidence="10">
    <location>
        <position position="201"/>
    </location>
    <ligand>
        <name>substrate</name>
    </ligand>
</feature>
<comment type="function">
    <text evidence="10">Involved in the gluconeogenesis. Catalyzes the conversion of oxaloacetate (OAA) to phosphoenolpyruvate (PEP) through direct phosphoryl transfer between the nucleoside triphosphate and OAA.</text>
</comment>
<feature type="binding site" evidence="10">
    <location>
        <position position="221"/>
    </location>
    <ligand>
        <name>Mn(2+)</name>
        <dbReference type="ChEBI" id="CHEBI:29035"/>
    </ligand>
</feature>
<evidence type="ECO:0000313" key="11">
    <source>
        <dbReference type="EMBL" id="SFE43458.1"/>
    </source>
</evidence>
<keyword evidence="7 10" id="KW-0067">ATP-binding</keyword>
<dbReference type="Proteomes" id="UP000198596">
    <property type="component" value="Unassembled WGS sequence"/>
</dbReference>
<evidence type="ECO:0000256" key="10">
    <source>
        <dbReference type="HAMAP-Rule" id="MF_00453"/>
    </source>
</evidence>
<organism evidence="11 12">
    <name type="scientific">Flavobacterium xueshanense</name>
    <dbReference type="NCBI Taxonomy" id="935223"/>
    <lineage>
        <taxon>Bacteria</taxon>
        <taxon>Pseudomonadati</taxon>
        <taxon>Bacteroidota</taxon>
        <taxon>Flavobacteriia</taxon>
        <taxon>Flavobacteriales</taxon>
        <taxon>Flavobacteriaceae</taxon>
        <taxon>Flavobacterium</taxon>
    </lineage>
</organism>
<feature type="binding site" evidence="10">
    <location>
        <position position="60"/>
    </location>
    <ligand>
        <name>substrate</name>
    </ligand>
</feature>
<gene>
    <name evidence="10" type="primary">pckA</name>
    <name evidence="11" type="ORF">SAMN04488131_10220</name>
</gene>
<evidence type="ECO:0000256" key="4">
    <source>
        <dbReference type="ARBA" id="ARBA00022432"/>
    </source>
</evidence>
<dbReference type="InterPro" id="IPR008210">
    <property type="entry name" value="PEP_carboxykinase_N"/>
</dbReference>
<dbReference type="PANTHER" id="PTHR30031:SF0">
    <property type="entry name" value="PHOSPHOENOLPYRUVATE CARBOXYKINASE (ATP)"/>
    <property type="match status" value="1"/>
</dbReference>
<keyword evidence="6 10" id="KW-0210">Decarboxylase</keyword>
<feature type="binding site" evidence="10">
    <location>
        <position position="221"/>
    </location>
    <ligand>
        <name>ATP</name>
        <dbReference type="ChEBI" id="CHEBI:30616"/>
    </ligand>
</feature>
<dbReference type="InterPro" id="IPR013035">
    <property type="entry name" value="PEP_carboxykinase_C"/>
</dbReference>
<dbReference type="UniPathway" id="UPA00138"/>
<keyword evidence="10" id="KW-0963">Cytoplasm</keyword>
<evidence type="ECO:0000256" key="7">
    <source>
        <dbReference type="ARBA" id="ARBA00022840"/>
    </source>
</evidence>
<comment type="catalytic activity">
    <reaction evidence="9 10">
        <text>oxaloacetate + ATP = phosphoenolpyruvate + ADP + CO2</text>
        <dbReference type="Rhea" id="RHEA:18617"/>
        <dbReference type="ChEBI" id="CHEBI:16452"/>
        <dbReference type="ChEBI" id="CHEBI:16526"/>
        <dbReference type="ChEBI" id="CHEBI:30616"/>
        <dbReference type="ChEBI" id="CHEBI:58702"/>
        <dbReference type="ChEBI" id="CHEBI:456216"/>
        <dbReference type="EC" id="4.1.1.49"/>
    </reaction>
</comment>
<dbReference type="PANTHER" id="PTHR30031">
    <property type="entry name" value="PHOSPHOENOLPYRUVATE CARBOXYKINASE ATP"/>
    <property type="match status" value="1"/>
</dbReference>
<dbReference type="EC" id="4.1.1.49" evidence="3 10"/>
<dbReference type="GO" id="GO:0016301">
    <property type="term" value="F:kinase activity"/>
    <property type="evidence" value="ECO:0007669"/>
    <property type="project" value="UniProtKB-KW"/>
</dbReference>
<dbReference type="SUPFAM" id="SSF53795">
    <property type="entry name" value="PEP carboxykinase-like"/>
    <property type="match status" value="1"/>
</dbReference>
<dbReference type="GO" id="GO:0005524">
    <property type="term" value="F:ATP binding"/>
    <property type="evidence" value="ECO:0007669"/>
    <property type="project" value="UniProtKB-UniRule"/>
</dbReference>